<reference evidence="1" key="1">
    <citation type="journal article" date="2015" name="Nature">
        <title>Complex archaea that bridge the gap between prokaryotes and eukaryotes.</title>
        <authorList>
            <person name="Spang A."/>
            <person name="Saw J.H."/>
            <person name="Jorgensen S.L."/>
            <person name="Zaremba-Niedzwiedzka K."/>
            <person name="Martijn J."/>
            <person name="Lind A.E."/>
            <person name="van Eijk R."/>
            <person name="Schleper C."/>
            <person name="Guy L."/>
            <person name="Ettema T.J."/>
        </authorList>
    </citation>
    <scope>NUCLEOTIDE SEQUENCE</scope>
</reference>
<feature type="non-terminal residue" evidence="1">
    <location>
        <position position="1"/>
    </location>
</feature>
<gene>
    <name evidence="1" type="ORF">LCGC14_2041290</name>
</gene>
<protein>
    <submittedName>
        <fullName evidence="1">Uncharacterized protein</fullName>
    </submittedName>
</protein>
<name>A0A0F9ES36_9ZZZZ</name>
<dbReference type="EMBL" id="LAZR01023938">
    <property type="protein sequence ID" value="KKL76799.1"/>
    <property type="molecule type" value="Genomic_DNA"/>
</dbReference>
<accession>A0A0F9ES36</accession>
<organism evidence="1">
    <name type="scientific">marine sediment metagenome</name>
    <dbReference type="NCBI Taxonomy" id="412755"/>
    <lineage>
        <taxon>unclassified sequences</taxon>
        <taxon>metagenomes</taxon>
        <taxon>ecological metagenomes</taxon>
    </lineage>
</organism>
<comment type="caution">
    <text evidence="1">The sequence shown here is derived from an EMBL/GenBank/DDBJ whole genome shotgun (WGS) entry which is preliminary data.</text>
</comment>
<evidence type="ECO:0000313" key="1">
    <source>
        <dbReference type="EMBL" id="KKL76799.1"/>
    </source>
</evidence>
<sequence>IILAAGAIGFAFFVWNGQNDLESDFNNLESTILVGIWEDLSRNTDYTPYSTNRFWLFEFGDNQVNNTEYFSVSNSNTRITIIKSGWYKIHLSALLGDINDGTAYSMKFYKNGDVYGYSSYLIGGGPFIYMDGTVFIECNAKDYIEISAYSAADDFIVYTIANYEHLTIEYVVL</sequence>
<proteinExistence type="predicted"/>
<dbReference type="AlphaFoldDB" id="A0A0F9ES36"/>